<sequence>MKILLIILILLIIFFVVKYLVNKKRNLIEDIETEYSIESISILKKYFGAKNFFQNKDLKDLKNKLAIKSDYKNELSEIIETSIHKINIQYEHNINSNKPYTNLNSLKTCGNEVIDYCINEKISIKKAIVLLLLTINTEEIKDIVNEDIEDEEIIEDFYSFLPTFIEKYNLKNAN</sequence>
<keyword evidence="2" id="KW-1185">Reference proteome</keyword>
<name>A0A1P8KJW0_9BACT</name>
<gene>
    <name evidence="1" type="ORF">LPB137_02605</name>
</gene>
<organism evidence="1 2">
    <name type="scientific">Poseidonibacter parvus</name>
    <dbReference type="NCBI Taxonomy" id="1850254"/>
    <lineage>
        <taxon>Bacteria</taxon>
        <taxon>Pseudomonadati</taxon>
        <taxon>Campylobacterota</taxon>
        <taxon>Epsilonproteobacteria</taxon>
        <taxon>Campylobacterales</taxon>
        <taxon>Arcobacteraceae</taxon>
        <taxon>Poseidonibacter</taxon>
    </lineage>
</organism>
<dbReference type="EMBL" id="CP019070">
    <property type="protein sequence ID" value="APW64814.1"/>
    <property type="molecule type" value="Genomic_DNA"/>
</dbReference>
<dbReference type="AlphaFoldDB" id="A0A1P8KJW0"/>
<accession>A0A1P8KJW0</accession>
<reference evidence="1 2" key="1">
    <citation type="submission" date="2017-01" db="EMBL/GenBank/DDBJ databases">
        <title>Genome sequencing of Arcobacter sp. LPB0137.</title>
        <authorList>
            <person name="Lee G.-W."/>
            <person name="Yi H."/>
        </authorList>
    </citation>
    <scope>NUCLEOTIDE SEQUENCE [LARGE SCALE GENOMIC DNA]</scope>
    <source>
        <strain evidence="1 2">LPB0137</strain>
    </source>
</reference>
<evidence type="ECO:0000313" key="1">
    <source>
        <dbReference type="EMBL" id="APW64814.1"/>
    </source>
</evidence>
<evidence type="ECO:0000313" key="2">
    <source>
        <dbReference type="Proteomes" id="UP000186074"/>
    </source>
</evidence>
<protein>
    <submittedName>
        <fullName evidence="1">Uncharacterized protein</fullName>
    </submittedName>
</protein>
<dbReference type="STRING" id="1850254.LPB137_02605"/>
<dbReference type="Proteomes" id="UP000186074">
    <property type="component" value="Chromosome"/>
</dbReference>
<dbReference type="KEGG" id="alp:LPB137_02605"/>
<dbReference type="RefSeq" id="WP_076084010.1">
    <property type="nucleotide sequence ID" value="NZ_CP019070.1"/>
</dbReference>
<proteinExistence type="predicted"/>